<reference evidence="1" key="1">
    <citation type="submission" date="2018-05" db="EMBL/GenBank/DDBJ databases">
        <authorList>
            <person name="Lanie J.A."/>
            <person name="Ng W.-L."/>
            <person name="Kazmierczak K.M."/>
            <person name="Andrzejewski T.M."/>
            <person name="Davidsen T.M."/>
            <person name="Wayne K.J."/>
            <person name="Tettelin H."/>
            <person name="Glass J.I."/>
            <person name="Rusch D."/>
            <person name="Podicherti R."/>
            <person name="Tsui H.-C.T."/>
            <person name="Winkler M.E."/>
        </authorList>
    </citation>
    <scope>NUCLEOTIDE SEQUENCE</scope>
</reference>
<sequence length="47" mass="5465">MSTDSIQKTLDIIDDLIEFWQQRHAEKVSNTSQFIKDLEQIKASLIS</sequence>
<proteinExistence type="predicted"/>
<name>A0A382D636_9ZZZZ</name>
<evidence type="ECO:0000313" key="1">
    <source>
        <dbReference type="EMBL" id="SVB33504.1"/>
    </source>
</evidence>
<accession>A0A382D636</accession>
<protein>
    <submittedName>
        <fullName evidence="1">Uncharacterized protein</fullName>
    </submittedName>
</protein>
<dbReference type="AlphaFoldDB" id="A0A382D636"/>
<gene>
    <name evidence="1" type="ORF">METZ01_LOCUS186358</name>
</gene>
<organism evidence="1">
    <name type="scientific">marine metagenome</name>
    <dbReference type="NCBI Taxonomy" id="408172"/>
    <lineage>
        <taxon>unclassified sequences</taxon>
        <taxon>metagenomes</taxon>
        <taxon>ecological metagenomes</taxon>
    </lineage>
</organism>
<dbReference type="EMBL" id="UINC01037669">
    <property type="protein sequence ID" value="SVB33504.1"/>
    <property type="molecule type" value="Genomic_DNA"/>
</dbReference>